<accession>A0A8S5U315</accession>
<reference evidence="1" key="1">
    <citation type="journal article" date="2021" name="Proc. Natl. Acad. Sci. U.S.A.">
        <title>A Catalog of Tens of Thousands of Viruses from Human Metagenomes Reveals Hidden Associations with Chronic Diseases.</title>
        <authorList>
            <person name="Tisza M.J."/>
            <person name="Buck C.B."/>
        </authorList>
    </citation>
    <scope>NUCLEOTIDE SEQUENCE</scope>
    <source>
        <strain evidence="1">CtFbM77</strain>
    </source>
</reference>
<sequence length="95" mass="10544">MTQGLVIKNADGSVKLDTNINITRTIGQATLQGDGEITSAGIGYPNNKLWYIILGNVSPVYRLSNNEYPVLRIDDTGCRIFWKNQLGTKIRYGII</sequence>
<dbReference type="EMBL" id="BK015997">
    <property type="protein sequence ID" value="DAF88843.1"/>
    <property type="molecule type" value="Genomic_DNA"/>
</dbReference>
<name>A0A8S5U315_9CAUD</name>
<proteinExistence type="predicted"/>
<evidence type="ECO:0000313" key="1">
    <source>
        <dbReference type="EMBL" id="DAF88843.1"/>
    </source>
</evidence>
<protein>
    <submittedName>
        <fullName evidence="1">Uncharacterized protein</fullName>
    </submittedName>
</protein>
<organism evidence="1">
    <name type="scientific">Siphoviridae sp. ctFbM77</name>
    <dbReference type="NCBI Taxonomy" id="2825405"/>
    <lineage>
        <taxon>Viruses</taxon>
        <taxon>Duplodnaviria</taxon>
        <taxon>Heunggongvirae</taxon>
        <taxon>Uroviricota</taxon>
        <taxon>Caudoviricetes</taxon>
    </lineage>
</organism>